<name>A0A5C5VII3_9BACT</name>
<gene>
    <name evidence="4 5" type="primary">fliW</name>
    <name evidence="5" type="ORF">KOR34_28870</name>
</gene>
<sequence>MVIDTSRFGPVECQASDLLTFPHGLIGMEGCREWVLLADSENDALGWLQSAERRDLALAVVSPRRFVPDYQVRVSARDIADLAAADGEQPQVLVILSRSEDGLVVNLKAPVVVCLESRRGRQVVAKDDHSVHYVLGATVPFRQSA</sequence>
<comment type="caution">
    <text evidence="5">The sequence shown here is derived from an EMBL/GenBank/DDBJ whole genome shotgun (WGS) entry which is preliminary data.</text>
</comment>
<dbReference type="SUPFAM" id="SSF141457">
    <property type="entry name" value="BH3618-like"/>
    <property type="match status" value="1"/>
</dbReference>
<evidence type="ECO:0000256" key="1">
    <source>
        <dbReference type="ARBA" id="ARBA00022490"/>
    </source>
</evidence>
<dbReference type="EMBL" id="SIHJ01000001">
    <property type="protein sequence ID" value="TWT37921.1"/>
    <property type="molecule type" value="Genomic_DNA"/>
</dbReference>
<reference evidence="5 6" key="1">
    <citation type="submission" date="2019-02" db="EMBL/GenBank/DDBJ databases">
        <title>Deep-cultivation of Planctomycetes and their phenomic and genomic characterization uncovers novel biology.</title>
        <authorList>
            <person name="Wiegand S."/>
            <person name="Jogler M."/>
            <person name="Boedeker C."/>
            <person name="Pinto D."/>
            <person name="Vollmers J."/>
            <person name="Rivas-Marin E."/>
            <person name="Kohn T."/>
            <person name="Peeters S.H."/>
            <person name="Heuer A."/>
            <person name="Rast P."/>
            <person name="Oberbeckmann S."/>
            <person name="Bunk B."/>
            <person name="Jeske O."/>
            <person name="Meyerdierks A."/>
            <person name="Storesund J.E."/>
            <person name="Kallscheuer N."/>
            <person name="Luecker S."/>
            <person name="Lage O.M."/>
            <person name="Pohl T."/>
            <person name="Merkel B.J."/>
            <person name="Hornburger P."/>
            <person name="Mueller R.-W."/>
            <person name="Bruemmer F."/>
            <person name="Labrenz M."/>
            <person name="Spormann A.M."/>
            <person name="Op Den Camp H."/>
            <person name="Overmann J."/>
            <person name="Amann R."/>
            <person name="Jetten M.S.M."/>
            <person name="Mascher T."/>
            <person name="Medema M.H."/>
            <person name="Devos D.P."/>
            <person name="Kaster A.-K."/>
            <person name="Ovreas L."/>
            <person name="Rohde M."/>
            <person name="Galperin M.Y."/>
            <person name="Jogler C."/>
        </authorList>
    </citation>
    <scope>NUCLEOTIDE SEQUENCE [LARGE SCALE GENOMIC DNA]</scope>
    <source>
        <strain evidence="5 6">KOR34</strain>
    </source>
</reference>
<organism evidence="5 6">
    <name type="scientific">Posidoniimonas corsicana</name>
    <dbReference type="NCBI Taxonomy" id="1938618"/>
    <lineage>
        <taxon>Bacteria</taxon>
        <taxon>Pseudomonadati</taxon>
        <taxon>Planctomycetota</taxon>
        <taxon>Planctomycetia</taxon>
        <taxon>Pirellulales</taxon>
        <taxon>Lacipirellulaceae</taxon>
        <taxon>Posidoniimonas</taxon>
    </lineage>
</organism>
<dbReference type="GO" id="GO:0006417">
    <property type="term" value="P:regulation of translation"/>
    <property type="evidence" value="ECO:0007669"/>
    <property type="project" value="UniProtKB-KW"/>
</dbReference>
<evidence type="ECO:0000313" key="5">
    <source>
        <dbReference type="EMBL" id="TWT37921.1"/>
    </source>
</evidence>
<dbReference type="InterPro" id="IPR003775">
    <property type="entry name" value="Flagellar_assembly_factor_FliW"/>
</dbReference>
<dbReference type="RefSeq" id="WP_146565222.1">
    <property type="nucleotide sequence ID" value="NZ_SIHJ01000001.1"/>
</dbReference>
<comment type="similarity">
    <text evidence="4">Belongs to the FliW family.</text>
</comment>
<dbReference type="HAMAP" id="MF_01185">
    <property type="entry name" value="FliW"/>
    <property type="match status" value="1"/>
</dbReference>
<comment type="subunit">
    <text evidence="4">Interacts with translational regulator CsrA and flagellin(s).</text>
</comment>
<dbReference type="AlphaFoldDB" id="A0A5C5VII3"/>
<keyword evidence="2 4" id="KW-1005">Bacterial flagellum biogenesis</keyword>
<keyword evidence="1 4" id="KW-0963">Cytoplasm</keyword>
<comment type="subcellular location">
    <subcellularLocation>
        <location evidence="4">Cytoplasm</location>
    </subcellularLocation>
</comment>
<keyword evidence="6" id="KW-1185">Reference proteome</keyword>
<dbReference type="Proteomes" id="UP000316714">
    <property type="component" value="Unassembled WGS sequence"/>
</dbReference>
<keyword evidence="5" id="KW-0282">Flagellum</keyword>
<evidence type="ECO:0000313" key="6">
    <source>
        <dbReference type="Proteomes" id="UP000316714"/>
    </source>
</evidence>
<keyword evidence="4" id="KW-0143">Chaperone</keyword>
<dbReference type="OrthoDB" id="9801235at2"/>
<dbReference type="PANTHER" id="PTHR39190">
    <property type="entry name" value="FLAGELLAR ASSEMBLY FACTOR FLIW"/>
    <property type="match status" value="1"/>
</dbReference>
<keyword evidence="5" id="KW-0969">Cilium</keyword>
<evidence type="ECO:0000256" key="2">
    <source>
        <dbReference type="ARBA" id="ARBA00022795"/>
    </source>
</evidence>
<evidence type="ECO:0000256" key="4">
    <source>
        <dbReference type="HAMAP-Rule" id="MF_01185"/>
    </source>
</evidence>
<dbReference type="GO" id="GO:0044780">
    <property type="term" value="P:bacterial-type flagellum assembly"/>
    <property type="evidence" value="ECO:0007669"/>
    <property type="project" value="UniProtKB-UniRule"/>
</dbReference>
<dbReference type="Gene3D" id="2.30.290.10">
    <property type="entry name" value="BH3618-like"/>
    <property type="match status" value="1"/>
</dbReference>
<dbReference type="GO" id="GO:0005737">
    <property type="term" value="C:cytoplasm"/>
    <property type="evidence" value="ECO:0007669"/>
    <property type="project" value="UniProtKB-SubCell"/>
</dbReference>
<proteinExistence type="inferred from homology"/>
<keyword evidence="5" id="KW-0966">Cell projection</keyword>
<dbReference type="InterPro" id="IPR024046">
    <property type="entry name" value="Flagellar_assmbl_FliW_dom_sf"/>
</dbReference>
<evidence type="ECO:0000256" key="3">
    <source>
        <dbReference type="ARBA" id="ARBA00022845"/>
    </source>
</evidence>
<protein>
    <recommendedName>
        <fullName evidence="4">Flagellar assembly factor FliW</fullName>
    </recommendedName>
</protein>
<keyword evidence="3 4" id="KW-0810">Translation regulation</keyword>
<accession>A0A5C5VII3</accession>
<comment type="function">
    <text evidence="4">Acts as an anti-CsrA protein, binds CsrA and prevents it from repressing translation of its target genes, one of which is flagellin. Binds to flagellin and participates in the assembly of the flagellum.</text>
</comment>
<dbReference type="Pfam" id="PF02623">
    <property type="entry name" value="FliW"/>
    <property type="match status" value="1"/>
</dbReference>
<dbReference type="PANTHER" id="PTHR39190:SF1">
    <property type="entry name" value="FLAGELLAR ASSEMBLY FACTOR FLIW"/>
    <property type="match status" value="1"/>
</dbReference>